<dbReference type="GO" id="GO:0009306">
    <property type="term" value="P:protein secretion"/>
    <property type="evidence" value="ECO:0007669"/>
    <property type="project" value="UniProtKB-UniRule"/>
</dbReference>
<feature type="region of interest" description="Disordered" evidence="10">
    <location>
        <begin position="1"/>
        <end position="21"/>
    </location>
</feature>
<keyword evidence="6 9" id="KW-1133">Transmembrane helix</keyword>
<comment type="subunit">
    <text evidence="9">Component of the Sec protein translocase complex. Heterotrimer consisting of SecY, SecE and SecG subunits. The heterotrimers can form oligomers, although 1 heterotrimer is thought to be able to translocate proteins. Interacts with the ribosome. Interacts with SecDF, and other proteins may be involved. Interacts with SecA.</text>
</comment>
<comment type="function">
    <text evidence="9">Essential subunit of the Sec protein translocation channel SecYEG. Clamps together the 2 halves of SecY. May contact the channel plug during translocation.</text>
</comment>
<accession>A0A9D1CSY6</accession>
<reference evidence="11" key="2">
    <citation type="journal article" date="2021" name="PeerJ">
        <title>Extensive microbial diversity within the chicken gut microbiome revealed by metagenomics and culture.</title>
        <authorList>
            <person name="Gilroy R."/>
            <person name="Ravi A."/>
            <person name="Getino M."/>
            <person name="Pursley I."/>
            <person name="Horton D.L."/>
            <person name="Alikhan N.F."/>
            <person name="Baker D."/>
            <person name="Gharbi K."/>
            <person name="Hall N."/>
            <person name="Watson M."/>
            <person name="Adriaenssens E.M."/>
            <person name="Foster-Nyarko E."/>
            <person name="Jarju S."/>
            <person name="Secka A."/>
            <person name="Antonio M."/>
            <person name="Oren A."/>
            <person name="Chaudhuri R.R."/>
            <person name="La Ragione R."/>
            <person name="Hildebrand F."/>
            <person name="Pallen M.J."/>
        </authorList>
    </citation>
    <scope>NUCLEOTIDE SEQUENCE</scope>
    <source>
        <strain evidence="11">ChiBcolR7-354</strain>
    </source>
</reference>
<evidence type="ECO:0000256" key="10">
    <source>
        <dbReference type="SAM" id="MobiDB-lite"/>
    </source>
</evidence>
<dbReference type="GO" id="GO:0008320">
    <property type="term" value="F:protein transmembrane transporter activity"/>
    <property type="evidence" value="ECO:0007669"/>
    <property type="project" value="UniProtKB-UniRule"/>
</dbReference>
<dbReference type="GO" id="GO:0006605">
    <property type="term" value="P:protein targeting"/>
    <property type="evidence" value="ECO:0007669"/>
    <property type="project" value="UniProtKB-UniRule"/>
</dbReference>
<keyword evidence="8 9" id="KW-0472">Membrane</keyword>
<evidence type="ECO:0000256" key="2">
    <source>
        <dbReference type="ARBA" id="ARBA00022448"/>
    </source>
</evidence>
<dbReference type="PANTHER" id="PTHR33910:SF1">
    <property type="entry name" value="PROTEIN TRANSLOCASE SUBUNIT SECE"/>
    <property type="match status" value="1"/>
</dbReference>
<keyword evidence="5 9" id="KW-0653">Protein transport</keyword>
<evidence type="ECO:0000256" key="5">
    <source>
        <dbReference type="ARBA" id="ARBA00022927"/>
    </source>
</evidence>
<dbReference type="PANTHER" id="PTHR33910">
    <property type="entry name" value="PROTEIN TRANSLOCASE SUBUNIT SECE"/>
    <property type="match status" value="1"/>
</dbReference>
<evidence type="ECO:0000256" key="6">
    <source>
        <dbReference type="ARBA" id="ARBA00022989"/>
    </source>
</evidence>
<evidence type="ECO:0000256" key="1">
    <source>
        <dbReference type="ARBA" id="ARBA00004370"/>
    </source>
</evidence>
<feature type="compositionally biased region" description="Polar residues" evidence="10">
    <location>
        <begin position="7"/>
        <end position="18"/>
    </location>
</feature>
<keyword evidence="7 9" id="KW-0811">Translocation</keyword>
<evidence type="ECO:0000313" key="11">
    <source>
        <dbReference type="EMBL" id="HIQ79342.1"/>
    </source>
</evidence>
<dbReference type="GO" id="GO:0043952">
    <property type="term" value="P:protein transport by the Sec complex"/>
    <property type="evidence" value="ECO:0007669"/>
    <property type="project" value="UniProtKB-UniRule"/>
</dbReference>
<evidence type="ECO:0000256" key="7">
    <source>
        <dbReference type="ARBA" id="ARBA00023010"/>
    </source>
</evidence>
<proteinExistence type="inferred from homology"/>
<keyword evidence="4 9" id="KW-0812">Transmembrane</keyword>
<evidence type="ECO:0000256" key="8">
    <source>
        <dbReference type="ARBA" id="ARBA00023136"/>
    </source>
</evidence>
<evidence type="ECO:0000313" key="12">
    <source>
        <dbReference type="Proteomes" id="UP000824262"/>
    </source>
</evidence>
<dbReference type="InterPro" id="IPR038379">
    <property type="entry name" value="SecE_sf"/>
</dbReference>
<sequence length="89" mass="9885">MAEENRGSTPAKTSTNAVKKTEGKLSFTKRVGKWMREMRSELKKVIWPTPKQTLNNTVVALVMMAFSAVVLWGFDTLASLGVQTLIDLV</sequence>
<dbReference type="EMBL" id="DVGA01000097">
    <property type="protein sequence ID" value="HIQ79342.1"/>
    <property type="molecule type" value="Genomic_DNA"/>
</dbReference>
<keyword evidence="2 9" id="KW-0813">Transport</keyword>
<dbReference type="GO" id="GO:0005886">
    <property type="term" value="C:plasma membrane"/>
    <property type="evidence" value="ECO:0007669"/>
    <property type="project" value="UniProtKB-SubCell"/>
</dbReference>
<comment type="subcellular location">
    <subcellularLocation>
        <location evidence="9">Cell membrane</location>
        <topology evidence="9">Single-pass membrane protein</topology>
    </subcellularLocation>
    <subcellularLocation>
        <location evidence="1">Membrane</location>
    </subcellularLocation>
</comment>
<dbReference type="GO" id="GO:0065002">
    <property type="term" value="P:intracellular protein transmembrane transport"/>
    <property type="evidence" value="ECO:0007669"/>
    <property type="project" value="UniProtKB-UniRule"/>
</dbReference>
<protein>
    <recommendedName>
        <fullName evidence="9">Protein translocase subunit SecE</fullName>
    </recommendedName>
</protein>
<keyword evidence="3 9" id="KW-1003">Cell membrane</keyword>
<reference evidence="11" key="1">
    <citation type="submission" date="2020-10" db="EMBL/GenBank/DDBJ databases">
        <authorList>
            <person name="Gilroy R."/>
        </authorList>
    </citation>
    <scope>NUCLEOTIDE SEQUENCE</scope>
    <source>
        <strain evidence="11">ChiBcolR7-354</strain>
    </source>
</reference>
<dbReference type="Pfam" id="PF00584">
    <property type="entry name" value="SecE"/>
    <property type="match status" value="1"/>
</dbReference>
<comment type="caution">
    <text evidence="11">The sequence shown here is derived from an EMBL/GenBank/DDBJ whole genome shotgun (WGS) entry which is preliminary data.</text>
</comment>
<dbReference type="AlphaFoldDB" id="A0A9D1CSY6"/>
<dbReference type="PRINTS" id="PR01650">
    <property type="entry name" value="SECETRNLCASE"/>
</dbReference>
<dbReference type="NCBIfam" id="TIGR00964">
    <property type="entry name" value="secE_bact"/>
    <property type="match status" value="1"/>
</dbReference>
<dbReference type="Proteomes" id="UP000824262">
    <property type="component" value="Unassembled WGS sequence"/>
</dbReference>
<dbReference type="HAMAP" id="MF_00422">
    <property type="entry name" value="SecE"/>
    <property type="match status" value="1"/>
</dbReference>
<feature type="transmembrane region" description="Helical" evidence="9">
    <location>
        <begin position="53"/>
        <end position="74"/>
    </location>
</feature>
<gene>
    <name evidence="9 11" type="primary">secE</name>
    <name evidence="11" type="ORF">IAB77_08810</name>
</gene>
<dbReference type="Gene3D" id="1.20.5.1030">
    <property type="entry name" value="Preprotein translocase secy subunit"/>
    <property type="match status" value="1"/>
</dbReference>
<evidence type="ECO:0000256" key="3">
    <source>
        <dbReference type="ARBA" id="ARBA00022475"/>
    </source>
</evidence>
<dbReference type="InterPro" id="IPR005807">
    <property type="entry name" value="SecE_bac"/>
</dbReference>
<name>A0A9D1CSY6_9FIRM</name>
<evidence type="ECO:0000256" key="9">
    <source>
        <dbReference type="HAMAP-Rule" id="MF_00422"/>
    </source>
</evidence>
<organism evidence="11 12">
    <name type="scientific">Candidatus Scatomorpha intestinavium</name>
    <dbReference type="NCBI Taxonomy" id="2840922"/>
    <lineage>
        <taxon>Bacteria</taxon>
        <taxon>Bacillati</taxon>
        <taxon>Bacillota</taxon>
        <taxon>Clostridia</taxon>
        <taxon>Eubacteriales</taxon>
        <taxon>Candidatus Scatomorpha</taxon>
    </lineage>
</organism>
<comment type="similarity">
    <text evidence="9">Belongs to the SecE/SEC61-gamma family.</text>
</comment>
<dbReference type="InterPro" id="IPR001901">
    <property type="entry name" value="Translocase_SecE/Sec61-g"/>
</dbReference>
<evidence type="ECO:0000256" key="4">
    <source>
        <dbReference type="ARBA" id="ARBA00022692"/>
    </source>
</evidence>